<evidence type="ECO:0000256" key="7">
    <source>
        <dbReference type="ARBA" id="ARBA00022679"/>
    </source>
</evidence>
<feature type="transmembrane region" description="Helical" evidence="16">
    <location>
        <begin position="198"/>
        <end position="218"/>
    </location>
</feature>
<dbReference type="InterPro" id="IPR043130">
    <property type="entry name" value="CDP-OH_PTrfase_TM_dom"/>
</dbReference>
<dbReference type="NCBIfam" id="TIGR00473">
    <property type="entry name" value="pssA"/>
    <property type="match status" value="1"/>
</dbReference>
<evidence type="ECO:0000256" key="1">
    <source>
        <dbReference type="ARBA" id="ARBA00000287"/>
    </source>
</evidence>
<dbReference type="InterPro" id="IPR048254">
    <property type="entry name" value="CDP_ALCOHOL_P_TRANSF_CS"/>
</dbReference>
<keyword evidence="13" id="KW-1208">Phospholipid metabolism</keyword>
<evidence type="ECO:0000256" key="15">
    <source>
        <dbReference type="RuleBase" id="RU003750"/>
    </source>
</evidence>
<comment type="caution">
    <text evidence="17">The sequence shown here is derived from an EMBL/GenBank/DDBJ whole genome shotgun (WGS) entry which is preliminary data.</text>
</comment>
<dbReference type="EMBL" id="JALBUF010000006">
    <property type="protein sequence ID" value="MCI0183873.1"/>
    <property type="molecule type" value="Genomic_DNA"/>
</dbReference>
<proteinExistence type="inferred from homology"/>
<dbReference type="Gene3D" id="1.20.120.1760">
    <property type="match status" value="1"/>
</dbReference>
<keyword evidence="18" id="KW-1185">Reference proteome</keyword>
<evidence type="ECO:0000256" key="4">
    <source>
        <dbReference type="ARBA" id="ARBA00013174"/>
    </source>
</evidence>
<sequence length="237" mass="25990">MRKSLANLLTLLNLVLGMASLMLSVQGAYETAALLVIVGMAFDGLDGRVARALGISSDFGKQLDSLSDIVTFGVAPAIIMWDVVLRDMGVLGAVIACAFPVAGALRLARFHVQTGQKHYFVGLPITAAGGILSTFALYHGLIPLFWLPILTVALSYLMISKTRYPNFKHLAVPRFAYMVVPLIALVVAVVMIDHKDLVARAIFIVLALYGGYGVWYDLQAFRKRRARRRDAYRSTHH</sequence>
<evidence type="ECO:0000256" key="5">
    <source>
        <dbReference type="ARBA" id="ARBA00017171"/>
    </source>
</evidence>
<evidence type="ECO:0000256" key="14">
    <source>
        <dbReference type="ARBA" id="ARBA00032361"/>
    </source>
</evidence>
<comment type="subcellular location">
    <subcellularLocation>
        <location evidence="2">Endomembrane system</location>
        <topology evidence="2">Multi-pass membrane protein</topology>
    </subcellularLocation>
</comment>
<organism evidence="17 18">
    <name type="scientific">Sulfoacidibacillus ferrooxidans</name>
    <dbReference type="NCBI Taxonomy" id="2005001"/>
    <lineage>
        <taxon>Bacteria</taxon>
        <taxon>Bacillati</taxon>
        <taxon>Bacillota</taxon>
        <taxon>Bacilli</taxon>
        <taxon>Bacillales</taxon>
        <taxon>Alicyclobacillaceae</taxon>
        <taxon>Sulfoacidibacillus</taxon>
    </lineage>
</organism>
<evidence type="ECO:0000313" key="18">
    <source>
        <dbReference type="Proteomes" id="UP001139263"/>
    </source>
</evidence>
<keyword evidence="10" id="KW-0443">Lipid metabolism</keyword>
<reference evidence="17" key="1">
    <citation type="submission" date="2022-03" db="EMBL/GenBank/DDBJ databases">
        <title>Draft Genome Sequence of Firmicute Strain S0AB, a Heterotrophic Iron/Sulfur-Oxidizing Extreme Acidophile.</title>
        <authorList>
            <person name="Vergara E."/>
            <person name="Pakostova E."/>
            <person name="Johnson D.B."/>
            <person name="Holmes D.S."/>
        </authorList>
    </citation>
    <scope>NUCLEOTIDE SEQUENCE</scope>
    <source>
        <strain evidence="17">S0AB</strain>
    </source>
</reference>
<dbReference type="InterPro" id="IPR050324">
    <property type="entry name" value="CDP-alcohol_PTase-I"/>
</dbReference>
<name>A0A9X1V9K9_9BACL</name>
<feature type="transmembrane region" description="Helical" evidence="16">
    <location>
        <begin position="120"/>
        <end position="138"/>
    </location>
</feature>
<keyword evidence="8 16" id="KW-0812">Transmembrane</keyword>
<dbReference type="PANTHER" id="PTHR14269">
    <property type="entry name" value="CDP-DIACYLGLYCEROL--GLYCEROL-3-PHOSPHATE 3-PHOSPHATIDYLTRANSFERASE-RELATED"/>
    <property type="match status" value="1"/>
</dbReference>
<evidence type="ECO:0000313" key="17">
    <source>
        <dbReference type="EMBL" id="MCI0183873.1"/>
    </source>
</evidence>
<evidence type="ECO:0000256" key="3">
    <source>
        <dbReference type="ARBA" id="ARBA00010441"/>
    </source>
</evidence>
<keyword evidence="12" id="KW-0594">Phospholipid biosynthesis</keyword>
<dbReference type="GO" id="GO:0012505">
    <property type="term" value="C:endomembrane system"/>
    <property type="evidence" value="ECO:0007669"/>
    <property type="project" value="UniProtKB-SubCell"/>
</dbReference>
<dbReference type="RefSeq" id="WP_241714738.1">
    <property type="nucleotide sequence ID" value="NZ_JALBUF010000006.1"/>
</dbReference>
<dbReference type="PROSITE" id="PS00379">
    <property type="entry name" value="CDP_ALCOHOL_P_TRANSF"/>
    <property type="match status" value="1"/>
</dbReference>
<dbReference type="InterPro" id="IPR000462">
    <property type="entry name" value="CDP-OH_P_trans"/>
</dbReference>
<keyword evidence="7 15" id="KW-0808">Transferase</keyword>
<keyword evidence="9 16" id="KW-1133">Transmembrane helix</keyword>
<dbReference type="GO" id="GO:0016020">
    <property type="term" value="C:membrane"/>
    <property type="evidence" value="ECO:0007669"/>
    <property type="project" value="InterPro"/>
</dbReference>
<dbReference type="Pfam" id="PF01066">
    <property type="entry name" value="CDP-OH_P_transf"/>
    <property type="match status" value="1"/>
</dbReference>
<comment type="similarity">
    <text evidence="3 15">Belongs to the CDP-alcohol phosphatidyltransferase class-I family.</text>
</comment>
<protein>
    <recommendedName>
        <fullName evidence="5">CDP-diacylglycerol--serine O-phosphatidyltransferase</fullName>
        <ecNumber evidence="4">2.7.8.8</ecNumber>
    </recommendedName>
    <alternativeName>
        <fullName evidence="14">Phosphatidylserine synthase</fullName>
    </alternativeName>
</protein>
<dbReference type="EC" id="2.7.8.8" evidence="4"/>
<evidence type="ECO:0000256" key="9">
    <source>
        <dbReference type="ARBA" id="ARBA00022989"/>
    </source>
</evidence>
<dbReference type="AlphaFoldDB" id="A0A9X1V9K9"/>
<evidence type="ECO:0000256" key="8">
    <source>
        <dbReference type="ARBA" id="ARBA00022692"/>
    </source>
</evidence>
<dbReference type="GO" id="GO:0008654">
    <property type="term" value="P:phospholipid biosynthetic process"/>
    <property type="evidence" value="ECO:0007669"/>
    <property type="project" value="UniProtKB-KW"/>
</dbReference>
<accession>A0A9X1V9K9</accession>
<dbReference type="GO" id="GO:0003882">
    <property type="term" value="F:CDP-diacylglycerol-serine O-phosphatidyltransferase activity"/>
    <property type="evidence" value="ECO:0007669"/>
    <property type="project" value="UniProtKB-EC"/>
</dbReference>
<evidence type="ECO:0000256" key="16">
    <source>
        <dbReference type="SAM" id="Phobius"/>
    </source>
</evidence>
<feature type="transmembrane region" description="Helical" evidence="16">
    <location>
        <begin position="171"/>
        <end position="192"/>
    </location>
</feature>
<keyword evidence="11 16" id="KW-0472">Membrane</keyword>
<dbReference type="PANTHER" id="PTHR14269:SF61">
    <property type="entry name" value="CDP-DIACYLGLYCEROL--SERINE O-PHOSPHATIDYLTRANSFERASE"/>
    <property type="match status" value="1"/>
</dbReference>
<evidence type="ECO:0000256" key="11">
    <source>
        <dbReference type="ARBA" id="ARBA00023136"/>
    </source>
</evidence>
<evidence type="ECO:0000256" key="6">
    <source>
        <dbReference type="ARBA" id="ARBA00022516"/>
    </source>
</evidence>
<feature type="transmembrane region" description="Helical" evidence="16">
    <location>
        <begin position="144"/>
        <end position="159"/>
    </location>
</feature>
<dbReference type="InterPro" id="IPR004533">
    <property type="entry name" value="CDP-diaglyc--ser_O-PTrfase"/>
</dbReference>
<evidence type="ECO:0000256" key="10">
    <source>
        <dbReference type="ARBA" id="ARBA00023098"/>
    </source>
</evidence>
<gene>
    <name evidence="17" type="ORF">MM817_02164</name>
</gene>
<evidence type="ECO:0000256" key="13">
    <source>
        <dbReference type="ARBA" id="ARBA00023264"/>
    </source>
</evidence>
<comment type="catalytic activity">
    <reaction evidence="1">
        <text>a CDP-1,2-diacyl-sn-glycerol + L-serine = a 1,2-diacyl-sn-glycero-3-phospho-L-serine + CMP + H(+)</text>
        <dbReference type="Rhea" id="RHEA:16913"/>
        <dbReference type="ChEBI" id="CHEBI:15378"/>
        <dbReference type="ChEBI" id="CHEBI:33384"/>
        <dbReference type="ChEBI" id="CHEBI:57262"/>
        <dbReference type="ChEBI" id="CHEBI:58332"/>
        <dbReference type="ChEBI" id="CHEBI:60377"/>
        <dbReference type="EC" id="2.7.8.8"/>
    </reaction>
</comment>
<feature type="transmembrane region" description="Helical" evidence="16">
    <location>
        <begin position="90"/>
        <end position="108"/>
    </location>
</feature>
<keyword evidence="6" id="KW-0444">Lipid biosynthesis</keyword>
<dbReference type="Proteomes" id="UP001139263">
    <property type="component" value="Unassembled WGS sequence"/>
</dbReference>
<evidence type="ECO:0000256" key="12">
    <source>
        <dbReference type="ARBA" id="ARBA00023209"/>
    </source>
</evidence>
<evidence type="ECO:0000256" key="2">
    <source>
        <dbReference type="ARBA" id="ARBA00004127"/>
    </source>
</evidence>